<protein>
    <submittedName>
        <fullName evidence="1">Uncharacterized protein</fullName>
    </submittedName>
</protein>
<evidence type="ECO:0000313" key="1">
    <source>
        <dbReference type="EMBL" id="MCF2221489.1"/>
    </source>
</evidence>
<dbReference type="EMBL" id="JACSGT010000003">
    <property type="protein sequence ID" value="MCF2221489.1"/>
    <property type="molecule type" value="Genomic_DNA"/>
</dbReference>
<dbReference type="Proteomes" id="UP001430374">
    <property type="component" value="Unassembled WGS sequence"/>
</dbReference>
<dbReference type="RefSeq" id="WP_235132778.1">
    <property type="nucleotide sequence ID" value="NZ_JACSGT010000003.1"/>
</dbReference>
<reference evidence="1" key="1">
    <citation type="submission" date="2021-08" db="EMBL/GenBank/DDBJ databases">
        <title>Complete genome sequence of Chryseobacterium sp strain PS-8.</title>
        <authorList>
            <person name="Das S.K."/>
        </authorList>
    </citation>
    <scope>NUCLEOTIDE SEQUENCE</scope>
    <source>
        <strain evidence="1">PS-8</strain>
    </source>
</reference>
<gene>
    <name evidence="1" type="ORF">H9Q08_19675</name>
</gene>
<comment type="caution">
    <text evidence="1">The sequence shown here is derived from an EMBL/GenBank/DDBJ whole genome shotgun (WGS) entry which is preliminary data.</text>
</comment>
<proteinExistence type="predicted"/>
<organism evidence="1 2">
    <name type="scientific">Chryseobacterium indicum</name>
    <dbReference type="NCBI Taxonomy" id="2766954"/>
    <lineage>
        <taxon>Bacteria</taxon>
        <taxon>Pseudomonadati</taxon>
        <taxon>Bacteroidota</taxon>
        <taxon>Flavobacteriia</taxon>
        <taxon>Flavobacteriales</taxon>
        <taxon>Weeksellaceae</taxon>
        <taxon>Chryseobacterium group</taxon>
        <taxon>Chryseobacterium</taxon>
    </lineage>
</organism>
<keyword evidence="2" id="KW-1185">Reference proteome</keyword>
<accession>A0ABS9CCT2</accession>
<sequence length="265" mass="28321">MIIDKKVMKKIIYILCLPIFHIAYGQVAIGNSPSFVTANGVLDLSTETNPIILPNISSRPANAVEGTLIFDNSTNKIEYKNDSSWVELTLNAGNKNTPTAALLHTTEPEGVIIGSNLSQAPGVLVLEKNNLGLVLPRNPLPTSISKPTSGSLIYDNSKNMLAVYNGTEWSFWEVPLVITQSNLVVTKGTQINQNISIPYTGGKGTSYPSGNVTQNGLTLSYPAGVLAGSGTINVQLSGNPNLPGIIIFKINEGNQPFDMIKITVN</sequence>
<name>A0ABS9CCT2_9FLAO</name>
<evidence type="ECO:0000313" key="2">
    <source>
        <dbReference type="Proteomes" id="UP001430374"/>
    </source>
</evidence>